<dbReference type="SUPFAM" id="SSF52540">
    <property type="entry name" value="P-loop containing nucleoside triphosphate hydrolases"/>
    <property type="match status" value="1"/>
</dbReference>
<dbReference type="EMBL" id="PCTI01000001">
    <property type="protein sequence ID" value="PIP69294.1"/>
    <property type="molecule type" value="Genomic_DNA"/>
</dbReference>
<comment type="caution">
    <text evidence="1">The sequence shown here is derived from an EMBL/GenBank/DDBJ whole genome shotgun (WGS) entry which is preliminary data.</text>
</comment>
<dbReference type="Pfam" id="PF13238">
    <property type="entry name" value="AAA_18"/>
    <property type="match status" value="1"/>
</dbReference>
<keyword evidence="1" id="KW-0418">Kinase</keyword>
<evidence type="ECO:0000313" key="2">
    <source>
        <dbReference type="Proteomes" id="UP000229176"/>
    </source>
</evidence>
<sequence length="184" mass="21584">MDKKIILAIVGLFGSGKTEAVEYLMKTIGWPKVYFGDVTFDEMKRINLEINEANERKTRERLREEFGQLIYADRTIEKIKNLPESPNVLVESLYSWEEYLEFKKEFGDSFKVLAIYASPEERIKRIETRPHRPLNREDAISRDYSQIENLHQAGPIARADFTILNEGTKEEFYSKLDEIIKKLS</sequence>
<dbReference type="GO" id="GO:0016301">
    <property type="term" value="F:kinase activity"/>
    <property type="evidence" value="ECO:0007669"/>
    <property type="project" value="UniProtKB-KW"/>
</dbReference>
<dbReference type="Proteomes" id="UP000229176">
    <property type="component" value="Unassembled WGS sequence"/>
</dbReference>
<dbReference type="InterPro" id="IPR027417">
    <property type="entry name" value="P-loop_NTPase"/>
</dbReference>
<protein>
    <submittedName>
        <fullName evidence="1">Dephospho-CoA kinase</fullName>
    </submittedName>
</protein>
<dbReference type="PANTHER" id="PTHR41930:SF1">
    <property type="entry name" value="DEPHOSPHO-COA KINASE"/>
    <property type="match status" value="1"/>
</dbReference>
<dbReference type="PANTHER" id="PTHR41930">
    <property type="entry name" value="UPF0200 PROTEIN MJ1399"/>
    <property type="match status" value="1"/>
</dbReference>
<proteinExistence type="predicted"/>
<reference evidence="1 2" key="1">
    <citation type="submission" date="2017-09" db="EMBL/GenBank/DDBJ databases">
        <title>Depth-based differentiation of microbial function through sediment-hosted aquifers and enrichment of novel symbionts in the deep terrestrial subsurface.</title>
        <authorList>
            <person name="Probst A.J."/>
            <person name="Ladd B."/>
            <person name="Jarett J.K."/>
            <person name="Geller-Mcgrath D.E."/>
            <person name="Sieber C.M."/>
            <person name="Emerson J.B."/>
            <person name="Anantharaman K."/>
            <person name="Thomas B.C."/>
            <person name="Malmstrom R."/>
            <person name="Stieglmeier M."/>
            <person name="Klingl A."/>
            <person name="Woyke T."/>
            <person name="Ryan C.M."/>
            <person name="Banfield J.F."/>
        </authorList>
    </citation>
    <scope>NUCLEOTIDE SEQUENCE [LARGE SCALE GENOMIC DNA]</scope>
    <source>
        <strain evidence="1">CG22_combo_CG10-13_8_21_14_all_32_8</strain>
    </source>
</reference>
<dbReference type="AlphaFoldDB" id="A0A2H0CHC0"/>
<dbReference type="Gene3D" id="3.40.50.300">
    <property type="entry name" value="P-loop containing nucleotide triphosphate hydrolases"/>
    <property type="match status" value="1"/>
</dbReference>
<name>A0A2H0CHC0_9BACT</name>
<evidence type="ECO:0000313" key="1">
    <source>
        <dbReference type="EMBL" id="PIP69294.1"/>
    </source>
</evidence>
<keyword evidence="1" id="KW-0808">Transferase</keyword>
<accession>A0A2H0CHC0</accession>
<organism evidence="1 2">
    <name type="scientific">Candidatus Nomurabacteria bacterium CG22_combo_CG10-13_8_21_14_all_32_8</name>
    <dbReference type="NCBI Taxonomy" id="1974732"/>
    <lineage>
        <taxon>Bacteria</taxon>
        <taxon>Candidatus Nomuraibacteriota</taxon>
    </lineage>
</organism>
<gene>
    <name evidence="1" type="ORF">COW91_00170</name>
</gene>